<organism evidence="2 3">
    <name type="scientific">Embleya hyalina</name>
    <dbReference type="NCBI Taxonomy" id="516124"/>
    <lineage>
        <taxon>Bacteria</taxon>
        <taxon>Bacillati</taxon>
        <taxon>Actinomycetota</taxon>
        <taxon>Actinomycetes</taxon>
        <taxon>Kitasatosporales</taxon>
        <taxon>Streptomycetaceae</taxon>
        <taxon>Embleya</taxon>
    </lineage>
</organism>
<protein>
    <submittedName>
        <fullName evidence="2">Uncharacterized protein</fullName>
    </submittedName>
</protein>
<evidence type="ECO:0000256" key="1">
    <source>
        <dbReference type="SAM" id="MobiDB-lite"/>
    </source>
</evidence>
<feature type="compositionally biased region" description="Basic residues" evidence="1">
    <location>
        <begin position="190"/>
        <end position="200"/>
    </location>
</feature>
<reference evidence="2 3" key="1">
    <citation type="submission" date="2018-12" db="EMBL/GenBank/DDBJ databases">
        <title>Draft genome sequence of Embleya hyalina NBRC 13850T.</title>
        <authorList>
            <person name="Komaki H."/>
            <person name="Hosoyama A."/>
            <person name="Kimura A."/>
            <person name="Ichikawa N."/>
            <person name="Tamura T."/>
        </authorList>
    </citation>
    <scope>NUCLEOTIDE SEQUENCE [LARGE SCALE GENOMIC DNA]</scope>
    <source>
        <strain evidence="2 3">NBRC 13850</strain>
    </source>
</reference>
<dbReference type="AlphaFoldDB" id="A0A401YCW6"/>
<feature type="region of interest" description="Disordered" evidence="1">
    <location>
        <begin position="1"/>
        <end position="322"/>
    </location>
</feature>
<feature type="compositionally biased region" description="Basic residues" evidence="1">
    <location>
        <begin position="103"/>
        <end position="115"/>
    </location>
</feature>
<sequence>MRKPQVSAEQGSSRAPRDPVSDPSGHFRSPSRPSRGQRTRNRHSTPDFPPRPHKTAGHRSSKPTSTRRDPVSNQLPSKLPAPLAKAPRRTRPDHPPRPPLRAGFRRATHTSRRKPPVPEPRTPVAAHYACRSAPDQPARTTGATCAGGRPAHSGRPPREPDPTTHPVRRCGPVFAEQGTRLVGSPGPRSPVRRRRPRTRHPPPATRHPPPATQGATPAESTRPTRRGTPGNPTRPPALSAAAGRFSPSKAPVSSGARSLGAPYAGGGPSRVPDRPRTGYPQPKVQRPPEAPDAFGKVPVGLSARSSPPPPPPEPHVRGILPA</sequence>
<keyword evidence="3" id="KW-1185">Reference proteome</keyword>
<proteinExistence type="predicted"/>
<evidence type="ECO:0000313" key="2">
    <source>
        <dbReference type="EMBL" id="GCD92430.1"/>
    </source>
</evidence>
<accession>A0A401YCW6</accession>
<name>A0A401YCW6_9ACTN</name>
<feature type="compositionally biased region" description="Basic residues" evidence="1">
    <location>
        <begin position="51"/>
        <end position="61"/>
    </location>
</feature>
<comment type="caution">
    <text evidence="2">The sequence shown here is derived from an EMBL/GenBank/DDBJ whole genome shotgun (WGS) entry which is preliminary data.</text>
</comment>
<dbReference type="EMBL" id="BIFH01000013">
    <property type="protein sequence ID" value="GCD92430.1"/>
    <property type="molecule type" value="Genomic_DNA"/>
</dbReference>
<gene>
    <name evidence="2" type="ORF">EHYA_00068</name>
</gene>
<feature type="compositionally biased region" description="Low complexity" evidence="1">
    <location>
        <begin position="75"/>
        <end position="85"/>
    </location>
</feature>
<dbReference type="Proteomes" id="UP000286931">
    <property type="component" value="Unassembled WGS sequence"/>
</dbReference>
<evidence type="ECO:0000313" key="3">
    <source>
        <dbReference type="Proteomes" id="UP000286931"/>
    </source>
</evidence>
<feature type="compositionally biased region" description="Pro residues" evidence="1">
    <location>
        <begin position="201"/>
        <end position="211"/>
    </location>
</feature>